<proteinExistence type="predicted"/>
<protein>
    <recommendedName>
        <fullName evidence="2">DUF6533 domain-containing protein</fullName>
    </recommendedName>
</protein>
<sequence length="332" mass="37055">MVQVNPYDVLPPDLAAKAEAAVRVVEGLLPKVSATQYLTVAALVIILHDTFSTFPDEYSLVWRGRRGIERTMFLVHRNVIIVGIIFGVIITCGGNTTDMTGFGDLRRIAVVGILTVVGIALGDGLVLMEIWQLWDCDRTVMKYMVAAFTVTYAAAVAFIGASFGSVYHDFVFIPELRVCGFTEVPKLLAGLWASGMVFEVIVFALTLWNVLERPRSSHVKLTSLLMRDGCAFFAMAFALRLINVVFILSTGPELFLLVVFPNWAILTVLVHQLVINQSRERSKLRAKVQMMGDFSELTFSQHVIVSQTVDLDIDMELDEFDRDLSPRRFAVR</sequence>
<evidence type="ECO:0000259" key="2">
    <source>
        <dbReference type="Pfam" id="PF20151"/>
    </source>
</evidence>
<dbReference type="InParanoid" id="A0A165Z4H5"/>
<feature type="transmembrane region" description="Helical" evidence="1">
    <location>
        <begin position="254"/>
        <end position="275"/>
    </location>
</feature>
<keyword evidence="1" id="KW-0472">Membrane</keyword>
<keyword evidence="4" id="KW-1185">Reference proteome</keyword>
<keyword evidence="1" id="KW-0812">Transmembrane</keyword>
<feature type="domain" description="DUF6533" evidence="2">
    <location>
        <begin position="37"/>
        <end position="81"/>
    </location>
</feature>
<dbReference type="OrthoDB" id="3251775at2759"/>
<gene>
    <name evidence="3" type="ORF">EXIGLDRAFT_782572</name>
</gene>
<reference evidence="3 4" key="1">
    <citation type="journal article" date="2016" name="Mol. Biol. Evol.">
        <title>Comparative Genomics of Early-Diverging Mushroom-Forming Fungi Provides Insights into the Origins of Lignocellulose Decay Capabilities.</title>
        <authorList>
            <person name="Nagy L.G."/>
            <person name="Riley R."/>
            <person name="Tritt A."/>
            <person name="Adam C."/>
            <person name="Daum C."/>
            <person name="Floudas D."/>
            <person name="Sun H."/>
            <person name="Yadav J.S."/>
            <person name="Pangilinan J."/>
            <person name="Larsson K.H."/>
            <person name="Matsuura K."/>
            <person name="Barry K."/>
            <person name="Labutti K."/>
            <person name="Kuo R."/>
            <person name="Ohm R.A."/>
            <person name="Bhattacharya S.S."/>
            <person name="Shirouzu T."/>
            <person name="Yoshinaga Y."/>
            <person name="Martin F.M."/>
            <person name="Grigoriev I.V."/>
            <person name="Hibbett D.S."/>
        </authorList>
    </citation>
    <scope>NUCLEOTIDE SEQUENCE [LARGE SCALE GENOMIC DNA]</scope>
    <source>
        <strain evidence="3 4">HHB12029</strain>
    </source>
</reference>
<keyword evidence="1" id="KW-1133">Transmembrane helix</keyword>
<dbReference type="InterPro" id="IPR045340">
    <property type="entry name" value="DUF6533"/>
</dbReference>
<evidence type="ECO:0000313" key="3">
    <source>
        <dbReference type="EMBL" id="KZV79269.1"/>
    </source>
</evidence>
<evidence type="ECO:0000256" key="1">
    <source>
        <dbReference type="SAM" id="Phobius"/>
    </source>
</evidence>
<feature type="transmembrane region" description="Helical" evidence="1">
    <location>
        <begin position="187"/>
        <end position="208"/>
    </location>
</feature>
<dbReference type="Pfam" id="PF20151">
    <property type="entry name" value="DUF6533"/>
    <property type="match status" value="1"/>
</dbReference>
<feature type="transmembrane region" description="Helical" evidence="1">
    <location>
        <begin position="75"/>
        <end position="96"/>
    </location>
</feature>
<organism evidence="3 4">
    <name type="scientific">Exidia glandulosa HHB12029</name>
    <dbReference type="NCBI Taxonomy" id="1314781"/>
    <lineage>
        <taxon>Eukaryota</taxon>
        <taxon>Fungi</taxon>
        <taxon>Dikarya</taxon>
        <taxon>Basidiomycota</taxon>
        <taxon>Agaricomycotina</taxon>
        <taxon>Agaricomycetes</taxon>
        <taxon>Auriculariales</taxon>
        <taxon>Exidiaceae</taxon>
        <taxon>Exidia</taxon>
    </lineage>
</organism>
<name>A0A165Z4H5_EXIGL</name>
<evidence type="ECO:0000313" key="4">
    <source>
        <dbReference type="Proteomes" id="UP000077266"/>
    </source>
</evidence>
<feature type="transmembrane region" description="Helical" evidence="1">
    <location>
        <begin position="108"/>
        <end position="131"/>
    </location>
</feature>
<accession>A0A165Z4H5</accession>
<dbReference type="AlphaFoldDB" id="A0A165Z4H5"/>
<feature type="transmembrane region" description="Helical" evidence="1">
    <location>
        <begin position="229"/>
        <end position="248"/>
    </location>
</feature>
<dbReference type="Proteomes" id="UP000077266">
    <property type="component" value="Unassembled WGS sequence"/>
</dbReference>
<dbReference type="EMBL" id="KV426648">
    <property type="protein sequence ID" value="KZV79269.1"/>
    <property type="molecule type" value="Genomic_DNA"/>
</dbReference>
<feature type="transmembrane region" description="Helical" evidence="1">
    <location>
        <begin position="143"/>
        <end position="167"/>
    </location>
</feature>